<dbReference type="InterPro" id="IPR024499">
    <property type="entry name" value="Mbeg1-like"/>
</dbReference>
<dbReference type="Proteomes" id="UP000033682">
    <property type="component" value="Unassembled WGS sequence"/>
</dbReference>
<reference evidence="1 2" key="1">
    <citation type="submission" date="2015-01" db="EMBL/GenBank/DDBJ databases">
        <title>Comparative genomics of the lactic acid bacteria isolated from the honey bee gut.</title>
        <authorList>
            <person name="Ellegaard K.M."/>
            <person name="Tamarit D."/>
            <person name="Javelind E."/>
            <person name="Olofsson T."/>
            <person name="Andersson S.G."/>
            <person name="Vasquez A."/>
        </authorList>
    </citation>
    <scope>NUCLEOTIDE SEQUENCE [LARGE SCALE GENOMIC DNA]</scope>
    <source>
        <strain evidence="1 2">Hma11</strain>
    </source>
</reference>
<sequence>MSGSLDYLRWRGDLSYKERHFNSIDAALLASIVYLPADASAVGHTLSDVATKLRALPSFQHQMHSETAAEIILLPDSPRIGGMKILDWTDRLEKAPYPLQFNAATFLIDDTSVAIAFRGTDGSMIGWNEDMRMNYLSEIYGQGVAAKYLEEIAEKFPDKQIYLIGHSKGGNFAQYALSAVAPEIQDRVIAAFSFDGPGFFRKVYTTPGFVRAMPKMKTYIPQGSIFGAMLDHPERTLVVKSTAAMCNQHDPRRWSVGRDSFTLADGLTASSRVIRHALINFNNSIPDEKRNETFSDLFEAFENSDIEELHQLTNNKLVGTYRLSRVFMTLEPEERKLITQIFTNIWNSFKDSVNLPLLTSNYELYPKSNDSSKAPVFYEFYDSDEPNLELPDEIKKKLR</sequence>
<dbReference type="RefSeq" id="WP_046305723.1">
    <property type="nucleotide sequence ID" value="NZ_KQ033999.1"/>
</dbReference>
<evidence type="ECO:0000313" key="1">
    <source>
        <dbReference type="EMBL" id="KJY62680.1"/>
    </source>
</evidence>
<name>A0A0F4LVP0_9LACO</name>
<dbReference type="InterPro" id="IPR029058">
    <property type="entry name" value="AB_hydrolase_fold"/>
</dbReference>
<dbReference type="EMBL" id="JXLG01000001">
    <property type="protein sequence ID" value="KJY62680.1"/>
    <property type="molecule type" value="Genomic_DNA"/>
</dbReference>
<protein>
    <submittedName>
        <fullName evidence="1">Uncharacterized protein</fullName>
    </submittedName>
</protein>
<organism evidence="1 2">
    <name type="scientific">Lactobacillus apis</name>
    <dbReference type="NCBI Taxonomy" id="303541"/>
    <lineage>
        <taxon>Bacteria</taxon>
        <taxon>Bacillati</taxon>
        <taxon>Bacillota</taxon>
        <taxon>Bacilli</taxon>
        <taxon>Lactobacillales</taxon>
        <taxon>Lactobacillaceae</taxon>
        <taxon>Lactobacillus</taxon>
    </lineage>
</organism>
<dbReference type="SUPFAM" id="SSF53474">
    <property type="entry name" value="alpha/beta-Hydrolases"/>
    <property type="match status" value="1"/>
</dbReference>
<dbReference type="Pfam" id="PF11187">
    <property type="entry name" value="Mbeg1-like"/>
    <property type="match status" value="1"/>
</dbReference>
<evidence type="ECO:0000313" key="2">
    <source>
        <dbReference type="Proteomes" id="UP000033682"/>
    </source>
</evidence>
<dbReference type="PATRIC" id="fig|303541.3.peg.159"/>
<accession>A0A0F4LVP0</accession>
<comment type="caution">
    <text evidence="1">The sequence shown here is derived from an EMBL/GenBank/DDBJ whole genome shotgun (WGS) entry which is preliminary data.</text>
</comment>
<dbReference type="AlphaFoldDB" id="A0A0F4LVP0"/>
<proteinExistence type="predicted"/>
<dbReference type="STRING" id="303541.JF72_00200"/>
<dbReference type="Gene3D" id="3.40.50.1820">
    <property type="entry name" value="alpha/beta hydrolase"/>
    <property type="match status" value="1"/>
</dbReference>
<gene>
    <name evidence="1" type="ORF">JF72_00200</name>
</gene>
<keyword evidence="2" id="KW-1185">Reference proteome</keyword>
<dbReference type="HOGENOM" id="CLU_043142_0_0_9"/>